<evidence type="ECO:0000259" key="2">
    <source>
        <dbReference type="PROSITE" id="PS50042"/>
    </source>
</evidence>
<feature type="domain" description="Cyclic nucleotide-binding" evidence="2">
    <location>
        <begin position="151"/>
        <end position="231"/>
    </location>
</feature>
<dbReference type="InterPro" id="IPR000595">
    <property type="entry name" value="cNMP-bd_dom"/>
</dbReference>
<organism evidence="3 4">
    <name type="scientific">Geothrix oryzae</name>
    <dbReference type="NCBI Taxonomy" id="2927975"/>
    <lineage>
        <taxon>Bacteria</taxon>
        <taxon>Pseudomonadati</taxon>
        <taxon>Acidobacteriota</taxon>
        <taxon>Holophagae</taxon>
        <taxon>Holophagales</taxon>
        <taxon>Holophagaceae</taxon>
        <taxon>Geothrix</taxon>
    </lineage>
</organism>
<dbReference type="PROSITE" id="PS50042">
    <property type="entry name" value="CNMP_BINDING_3"/>
    <property type="match status" value="2"/>
</dbReference>
<name>A0ABM8DQM8_9BACT</name>
<keyword evidence="4" id="KW-1185">Reference proteome</keyword>
<accession>A0ABM8DQM8</accession>
<evidence type="ECO:0000313" key="4">
    <source>
        <dbReference type="Proteomes" id="UP001242010"/>
    </source>
</evidence>
<evidence type="ECO:0000256" key="1">
    <source>
        <dbReference type="SAM" id="Coils"/>
    </source>
</evidence>
<dbReference type="CDD" id="cd00038">
    <property type="entry name" value="CAP_ED"/>
    <property type="match status" value="2"/>
</dbReference>
<dbReference type="Proteomes" id="UP001242010">
    <property type="component" value="Chromosome"/>
</dbReference>
<dbReference type="Gene3D" id="2.60.120.10">
    <property type="entry name" value="Jelly Rolls"/>
    <property type="match status" value="2"/>
</dbReference>
<dbReference type="SMART" id="SM00100">
    <property type="entry name" value="cNMP"/>
    <property type="match status" value="2"/>
</dbReference>
<reference evidence="4" key="1">
    <citation type="journal article" date="2023" name="Int. J. Syst. Evol. Microbiol.">
        <title>Mesoterricola silvestris gen. nov., sp. nov., Mesoterricola sediminis sp. nov., Geothrix oryzae sp. nov., Geothrix edaphica sp. nov., Geothrix rubra sp. nov., and Geothrix limicola sp. nov., six novel members of Acidobacteriota isolated from soils.</title>
        <authorList>
            <person name="Itoh H."/>
            <person name="Sugisawa Y."/>
            <person name="Mise K."/>
            <person name="Xu Z."/>
            <person name="Kuniyasu M."/>
            <person name="Ushijima N."/>
            <person name="Kawano K."/>
            <person name="Kobayashi E."/>
            <person name="Shiratori Y."/>
            <person name="Masuda Y."/>
            <person name="Senoo K."/>
        </authorList>
    </citation>
    <scope>NUCLEOTIDE SEQUENCE [LARGE SCALE GENOMIC DNA]</scope>
    <source>
        <strain evidence="4">Red222</strain>
    </source>
</reference>
<feature type="coiled-coil region" evidence="1">
    <location>
        <begin position="130"/>
        <end position="157"/>
    </location>
</feature>
<dbReference type="InterPro" id="IPR050397">
    <property type="entry name" value="Env_Response_Regulators"/>
</dbReference>
<gene>
    <name evidence="3" type="ORF">GETHOR_13920</name>
</gene>
<sequence length="256" mass="27539">MPDPLDPTALDLASDPELGPLLAAHPDIAPLRFRDGELLVVEGEDSQDLFIVRKGSLVVEKALPDGTMRPLAQIECSAEAPAIIGEMAYFGAQRRTATVRAVGSCQALHLKPAHLDAIMAGFPGLTRILCRQFTSRLKEANEELRDLRARFDLAAQRRMVQPGEVIFAAGAEAEALFQLALGTVRLTEATGTRLLRAEDLPGGYLGLAAYLRQRPYAATATAEEACFLAVIPASRRAAFLRAQPELALQLLEAGGD</sequence>
<dbReference type="InterPro" id="IPR014710">
    <property type="entry name" value="RmlC-like_jellyroll"/>
</dbReference>
<protein>
    <recommendedName>
        <fullName evidence="2">Cyclic nucleotide-binding domain-containing protein</fullName>
    </recommendedName>
</protein>
<dbReference type="SUPFAM" id="SSF51206">
    <property type="entry name" value="cAMP-binding domain-like"/>
    <property type="match status" value="2"/>
</dbReference>
<dbReference type="InterPro" id="IPR018490">
    <property type="entry name" value="cNMP-bd_dom_sf"/>
</dbReference>
<feature type="domain" description="Cyclic nucleotide-binding" evidence="2">
    <location>
        <begin position="33"/>
        <end position="136"/>
    </location>
</feature>
<dbReference type="PANTHER" id="PTHR24567:SF68">
    <property type="entry name" value="DNA-BINDING TRANSCRIPTIONAL DUAL REGULATOR CRP"/>
    <property type="match status" value="1"/>
</dbReference>
<evidence type="ECO:0000313" key="3">
    <source>
        <dbReference type="EMBL" id="BDU69291.1"/>
    </source>
</evidence>
<dbReference type="RefSeq" id="WP_286355931.1">
    <property type="nucleotide sequence ID" value="NZ_AP027079.1"/>
</dbReference>
<dbReference type="EMBL" id="AP027079">
    <property type="protein sequence ID" value="BDU69291.1"/>
    <property type="molecule type" value="Genomic_DNA"/>
</dbReference>
<proteinExistence type="predicted"/>
<dbReference type="PANTHER" id="PTHR24567">
    <property type="entry name" value="CRP FAMILY TRANSCRIPTIONAL REGULATORY PROTEIN"/>
    <property type="match status" value="1"/>
</dbReference>
<dbReference type="Pfam" id="PF00027">
    <property type="entry name" value="cNMP_binding"/>
    <property type="match status" value="2"/>
</dbReference>
<keyword evidence="1" id="KW-0175">Coiled coil</keyword>